<sequence>MICKQLCSDDDVIYTYGLEVGSAVGTSDVDVNVMLGIGNSTASVLFAVVLVVLLVMLAIQYKEWRHWQHCLCRNYI</sequence>
<evidence type="ECO:0000313" key="3">
    <source>
        <dbReference type="Proteomes" id="UP001162480"/>
    </source>
</evidence>
<name>A0AA36EXF3_OCTVU</name>
<protein>
    <submittedName>
        <fullName evidence="2">Uncharacterized protein</fullName>
    </submittedName>
</protein>
<dbReference type="Proteomes" id="UP001162480">
    <property type="component" value="Chromosome 2"/>
</dbReference>
<organism evidence="2 3">
    <name type="scientific">Octopus vulgaris</name>
    <name type="common">Common octopus</name>
    <dbReference type="NCBI Taxonomy" id="6645"/>
    <lineage>
        <taxon>Eukaryota</taxon>
        <taxon>Metazoa</taxon>
        <taxon>Spiralia</taxon>
        <taxon>Lophotrochozoa</taxon>
        <taxon>Mollusca</taxon>
        <taxon>Cephalopoda</taxon>
        <taxon>Coleoidea</taxon>
        <taxon>Octopodiformes</taxon>
        <taxon>Octopoda</taxon>
        <taxon>Incirrata</taxon>
        <taxon>Octopodidae</taxon>
        <taxon>Octopus</taxon>
    </lineage>
</organism>
<evidence type="ECO:0000313" key="2">
    <source>
        <dbReference type="EMBL" id="CAI9717876.1"/>
    </source>
</evidence>
<gene>
    <name evidence="2" type="ORF">OCTVUL_1B015417</name>
</gene>
<keyword evidence="1" id="KW-0472">Membrane</keyword>
<dbReference type="EMBL" id="OX597815">
    <property type="protein sequence ID" value="CAI9717876.1"/>
    <property type="molecule type" value="Genomic_DNA"/>
</dbReference>
<proteinExistence type="predicted"/>
<feature type="transmembrane region" description="Helical" evidence="1">
    <location>
        <begin position="37"/>
        <end position="59"/>
    </location>
</feature>
<keyword evidence="1" id="KW-1133">Transmembrane helix</keyword>
<reference evidence="2" key="1">
    <citation type="submission" date="2023-08" db="EMBL/GenBank/DDBJ databases">
        <authorList>
            <person name="Alioto T."/>
            <person name="Alioto T."/>
            <person name="Gomez Garrido J."/>
        </authorList>
    </citation>
    <scope>NUCLEOTIDE SEQUENCE</scope>
</reference>
<keyword evidence="3" id="KW-1185">Reference proteome</keyword>
<evidence type="ECO:0000256" key="1">
    <source>
        <dbReference type="SAM" id="Phobius"/>
    </source>
</evidence>
<dbReference type="AlphaFoldDB" id="A0AA36EXF3"/>
<keyword evidence="1" id="KW-0812">Transmembrane</keyword>
<accession>A0AA36EXF3</accession>